<dbReference type="EMBL" id="GCKF01041274">
    <property type="protein sequence ID" value="JAG95192.1"/>
    <property type="molecule type" value="Transcribed_RNA"/>
</dbReference>
<dbReference type="InterPro" id="IPR043129">
    <property type="entry name" value="ATPase_NBD"/>
</dbReference>
<dbReference type="SUPFAM" id="SSF53067">
    <property type="entry name" value="Actin-like ATPase domain"/>
    <property type="match status" value="2"/>
</dbReference>
<feature type="region of interest" description="Disordered" evidence="5">
    <location>
        <begin position="1"/>
        <end position="74"/>
    </location>
</feature>
<keyword evidence="4" id="KW-0173">Coenzyme A biosynthesis</keyword>
<dbReference type="Gene3D" id="3.30.420.510">
    <property type="match status" value="1"/>
</dbReference>
<evidence type="ECO:0000313" key="7">
    <source>
        <dbReference type="EMBL" id="JAG95192.1"/>
    </source>
</evidence>
<feature type="compositionally biased region" description="Polar residues" evidence="5">
    <location>
        <begin position="1"/>
        <end position="11"/>
    </location>
</feature>
<keyword evidence="3" id="KW-0067">ATP-binding</keyword>
<dbReference type="FunFam" id="3.30.420.40:FF:000442">
    <property type="entry name" value="Pantothenate kinase 1"/>
    <property type="match status" value="1"/>
</dbReference>
<comment type="cofactor">
    <cofactor evidence="1">
        <name>Ni(2+)</name>
        <dbReference type="ChEBI" id="CHEBI:49786"/>
    </cofactor>
</comment>
<name>A0A0D6QUC9_ARACU</name>
<dbReference type="SUPFAM" id="SSF111321">
    <property type="entry name" value="AF1104-like"/>
    <property type="match status" value="1"/>
</dbReference>
<evidence type="ECO:0000256" key="3">
    <source>
        <dbReference type="ARBA" id="ARBA00022840"/>
    </source>
</evidence>
<dbReference type="GO" id="GO:0005524">
    <property type="term" value="F:ATP binding"/>
    <property type="evidence" value="ECO:0007669"/>
    <property type="project" value="UniProtKB-KW"/>
</dbReference>
<evidence type="ECO:0000256" key="4">
    <source>
        <dbReference type="ARBA" id="ARBA00022993"/>
    </source>
</evidence>
<dbReference type="FunFam" id="3.30.420.40:FF:000072">
    <property type="entry name" value="Pantothenate kinase 2"/>
    <property type="match status" value="1"/>
</dbReference>
<dbReference type="PANTHER" id="PTHR12280:SF20">
    <property type="entry name" value="4'-PHOSPHOPANTETHEINE PHOSPHATASE"/>
    <property type="match status" value="1"/>
</dbReference>
<evidence type="ECO:0000256" key="5">
    <source>
        <dbReference type="SAM" id="MobiDB-lite"/>
    </source>
</evidence>
<feature type="domain" description="Damage-control phosphatase ARMT1-like metal-binding" evidence="6">
    <location>
        <begin position="598"/>
        <end position="852"/>
    </location>
</feature>
<dbReference type="Pfam" id="PF03630">
    <property type="entry name" value="Fumble"/>
    <property type="match status" value="1"/>
</dbReference>
<keyword evidence="2" id="KW-0547">Nucleotide-binding</keyword>
<reference evidence="7" key="1">
    <citation type="submission" date="2015-03" db="EMBL/GenBank/DDBJ databases">
        <title>A transcriptome of Araucaria cunninghamii, an australian fine timber species.</title>
        <authorList>
            <person name="Jing Yi C.J.Y."/>
            <person name="Yin San L.Y.S."/>
            <person name="Abdul Karim S.S."/>
            <person name="Wan Azmi N.N."/>
            <person name="Hercus R.R."/>
            <person name="Croft L.L."/>
        </authorList>
    </citation>
    <scope>NUCLEOTIDE SEQUENCE</scope>
    <source>
        <strain evidence="7">MI0301</strain>
        <tissue evidence="7">Leaf</tissue>
    </source>
</reference>
<feature type="compositionally biased region" description="Basic and acidic residues" evidence="5">
    <location>
        <begin position="14"/>
        <end position="24"/>
    </location>
</feature>
<dbReference type="PANTHER" id="PTHR12280">
    <property type="entry name" value="PANTOTHENATE KINASE"/>
    <property type="match status" value="1"/>
</dbReference>
<dbReference type="Pfam" id="PF01937">
    <property type="entry name" value="ARMT1-like_dom"/>
    <property type="match status" value="1"/>
</dbReference>
<evidence type="ECO:0000259" key="6">
    <source>
        <dbReference type="Pfam" id="PF01937"/>
    </source>
</evidence>
<organism evidence="7">
    <name type="scientific">Araucaria cunninghamii</name>
    <name type="common">Hoop pine</name>
    <name type="synonym">Moreton Bay pine</name>
    <dbReference type="NCBI Taxonomy" id="56994"/>
    <lineage>
        <taxon>Eukaryota</taxon>
        <taxon>Viridiplantae</taxon>
        <taxon>Streptophyta</taxon>
        <taxon>Embryophyta</taxon>
        <taxon>Tracheophyta</taxon>
        <taxon>Spermatophyta</taxon>
        <taxon>Pinopsida</taxon>
        <taxon>Pinidae</taxon>
        <taxon>Conifers II</taxon>
        <taxon>Araucariales</taxon>
        <taxon>Araucariaceae</taxon>
        <taxon>Araucaria</taxon>
    </lineage>
</organism>
<dbReference type="GO" id="GO:0015937">
    <property type="term" value="P:coenzyme A biosynthetic process"/>
    <property type="evidence" value="ECO:0007669"/>
    <property type="project" value="UniProtKB-KW"/>
</dbReference>
<protein>
    <recommendedName>
        <fullName evidence="6">Damage-control phosphatase ARMT1-like metal-binding domain-containing protein</fullName>
    </recommendedName>
</protein>
<dbReference type="GO" id="GO:0005634">
    <property type="term" value="C:nucleus"/>
    <property type="evidence" value="ECO:0007669"/>
    <property type="project" value="TreeGrafter"/>
</dbReference>
<accession>A0A0D6QUC9</accession>
<dbReference type="AlphaFoldDB" id="A0A0D6QUC9"/>
<dbReference type="Gene3D" id="3.30.420.40">
    <property type="match status" value="1"/>
</dbReference>
<dbReference type="InterPro" id="IPR002791">
    <property type="entry name" value="ARMT1-like_metal-bd"/>
</dbReference>
<evidence type="ECO:0000256" key="1">
    <source>
        <dbReference type="ARBA" id="ARBA00001967"/>
    </source>
</evidence>
<dbReference type="NCBIfam" id="TIGR00555">
    <property type="entry name" value="panK_eukar"/>
    <property type="match status" value="1"/>
</dbReference>
<dbReference type="GO" id="GO:0005829">
    <property type="term" value="C:cytosol"/>
    <property type="evidence" value="ECO:0007669"/>
    <property type="project" value="TreeGrafter"/>
</dbReference>
<dbReference type="FunFam" id="3.30.420.510:FF:000003">
    <property type="entry name" value="Pantothenate kinase 2"/>
    <property type="match status" value="1"/>
</dbReference>
<proteinExistence type="predicted"/>
<dbReference type="Gene3D" id="3.40.50.10880">
    <property type="entry name" value="Uncharacterised protein PF01937, DUF89, domain 3"/>
    <property type="match status" value="1"/>
</dbReference>
<sequence length="868" mass="95525">MNKATSTSVLQSVVEEKEKEERGTEAGSSESPLPLPLPPPASASMQRSSSRPQLDVSGAEIQGSSEDRNPTILLPNQSDDISHLAVDIGGSLIKLVYFSRHAEPPAGVEGCRAKCRSKDNERIASRRRYPILGGRLHFVKFETSKLNDCLNFIKSKKLHSGQNLHQWVIKESNNGEPIIKATGGGAYKFADIFKERLGVTFDKEDEMDCLVAGANFLLKAIRHEAFTHMEGHKEFFQIDQTDLFPYLLCNIGSGVSMIKVDGDGKFQRVSGTNVGGGTFWGLGRLLTKCKSFDEILELSQGGDNRAVDMLVGDIYGGLDYSKIGLSASTIASSFGKVVSENKDLADYRREDIALSLLRMISYNIGQIAYLNALRYGLKRIFFGGFFIRGHAYTMDTISFAVHFWSKGEAQAMFLRHEGFLGALGAFMSYDKHGLSDWTANQFVERFPMGAPYAGGKIHGPPIRDLNEKISWMEKFVQKGIEITAPVPMASPGTTGLGGFERPSSREGLLRSDSSAALNVGVLHLVPSLEPFPLLADPKRYEPNTVDLGDPNELQYWFTTLSAHLPDLVDKAVASEGGTDDAKRRGDAFARAFCAHLARENEASLAVLPDLLMELDSMDEEKRLLALIEGVLAANIFDWGSRACVELYHKGTIIEIYRMSRKKMHRPWRVDDFDKFKERMLGSEKGKPRPHKRALLFVDNSGADIVLGMLPLTRELLRCGTEVVLVANSLPALNDVTASELPDIVAEAAKHCDIIRKAAEAGGLIVDAMVNPQEKDAHNVSSVPPLMVVENGCGSPCLDFRQVSSEVAAIAKDADLIILEGMGRSLHTNYNARFKCEALKLAMVKNQRLAEKIVNGNIYDCICRYEPAI</sequence>
<evidence type="ECO:0000256" key="2">
    <source>
        <dbReference type="ARBA" id="ARBA00022741"/>
    </source>
</evidence>
<dbReference type="InterPro" id="IPR004567">
    <property type="entry name" value="Type_II_PanK"/>
</dbReference>
<dbReference type="CDD" id="cd24123">
    <property type="entry name" value="ASKHA_NBD_PanK-II_Pank4"/>
    <property type="match status" value="1"/>
</dbReference>
<dbReference type="InterPro" id="IPR036075">
    <property type="entry name" value="ARMT-1-like_metal-bd_sf"/>
</dbReference>
<dbReference type="GO" id="GO:0004594">
    <property type="term" value="F:pantothenate kinase activity"/>
    <property type="evidence" value="ECO:0007669"/>
    <property type="project" value="TreeGrafter"/>
</dbReference>